<reference evidence="1 2" key="1">
    <citation type="submission" date="2015-03" db="EMBL/GenBank/DDBJ databases">
        <title>Complete genome sequence of Muricauda lutaonensis CC-HSB-11T, isolated from a coastal hot spring.</title>
        <authorList>
            <person name="Kim K.M."/>
        </authorList>
    </citation>
    <scope>NUCLEOTIDE SEQUENCE [LARGE SCALE GENOMIC DNA]</scope>
    <source>
        <strain evidence="1 2">CC-HSB-11</strain>
    </source>
</reference>
<organism evidence="1 2">
    <name type="scientific">Flagellimonas lutaonensis</name>
    <dbReference type="NCBI Taxonomy" id="516051"/>
    <lineage>
        <taxon>Bacteria</taxon>
        <taxon>Pseudomonadati</taxon>
        <taxon>Bacteroidota</taxon>
        <taxon>Flavobacteriia</taxon>
        <taxon>Flavobacteriales</taxon>
        <taxon>Flavobacteriaceae</taxon>
        <taxon>Flagellimonas</taxon>
    </lineage>
</organism>
<dbReference type="HOGENOM" id="CLU_2396457_0_0_10"/>
<dbReference type="KEGG" id="mlt:VC82_2031"/>
<dbReference type="AlphaFoldDB" id="A0A0D5YTI6"/>
<name>A0A0D5YTI6_9FLAO</name>
<dbReference type="Proteomes" id="UP000032726">
    <property type="component" value="Chromosome"/>
</dbReference>
<evidence type="ECO:0000313" key="1">
    <source>
        <dbReference type="EMBL" id="AKA35632.1"/>
    </source>
</evidence>
<protein>
    <submittedName>
        <fullName evidence="1">Uncharacterized protein</fullName>
    </submittedName>
</protein>
<accession>A0A0D5YTI6</accession>
<sequence length="93" mass="10993">MAFVEFQEDFRVETIVNGVSDEVGDKLYEFRIISHKPFDEVKKICMEQFQVSFEKGNKPHLFSPELIEFKKTTDLGFGIGEMYRYKFKKPKNS</sequence>
<keyword evidence="2" id="KW-1185">Reference proteome</keyword>
<evidence type="ECO:0000313" key="2">
    <source>
        <dbReference type="Proteomes" id="UP000032726"/>
    </source>
</evidence>
<gene>
    <name evidence="1" type="ORF">VC82_2031</name>
</gene>
<dbReference type="STRING" id="516051.VC82_2031"/>
<proteinExistence type="predicted"/>
<dbReference type="EMBL" id="CP011071">
    <property type="protein sequence ID" value="AKA35632.1"/>
    <property type="molecule type" value="Genomic_DNA"/>
</dbReference>